<dbReference type="Proteomes" id="UP000790709">
    <property type="component" value="Unassembled WGS sequence"/>
</dbReference>
<gene>
    <name evidence="1" type="ORF">BV22DRAFT_1035017</name>
</gene>
<organism evidence="1 2">
    <name type="scientific">Leucogyrophana mollusca</name>
    <dbReference type="NCBI Taxonomy" id="85980"/>
    <lineage>
        <taxon>Eukaryota</taxon>
        <taxon>Fungi</taxon>
        <taxon>Dikarya</taxon>
        <taxon>Basidiomycota</taxon>
        <taxon>Agaricomycotina</taxon>
        <taxon>Agaricomycetes</taxon>
        <taxon>Agaricomycetidae</taxon>
        <taxon>Boletales</taxon>
        <taxon>Boletales incertae sedis</taxon>
        <taxon>Leucogyrophana</taxon>
    </lineage>
</organism>
<reference evidence="1" key="1">
    <citation type="journal article" date="2021" name="New Phytol.">
        <title>Evolutionary innovations through gain and loss of genes in the ectomycorrhizal Boletales.</title>
        <authorList>
            <person name="Wu G."/>
            <person name="Miyauchi S."/>
            <person name="Morin E."/>
            <person name="Kuo A."/>
            <person name="Drula E."/>
            <person name="Varga T."/>
            <person name="Kohler A."/>
            <person name="Feng B."/>
            <person name="Cao Y."/>
            <person name="Lipzen A."/>
            <person name="Daum C."/>
            <person name="Hundley H."/>
            <person name="Pangilinan J."/>
            <person name="Johnson J."/>
            <person name="Barry K."/>
            <person name="LaButti K."/>
            <person name="Ng V."/>
            <person name="Ahrendt S."/>
            <person name="Min B."/>
            <person name="Choi I.G."/>
            <person name="Park H."/>
            <person name="Plett J.M."/>
            <person name="Magnuson J."/>
            <person name="Spatafora J.W."/>
            <person name="Nagy L.G."/>
            <person name="Henrissat B."/>
            <person name="Grigoriev I.V."/>
            <person name="Yang Z.L."/>
            <person name="Xu J."/>
            <person name="Martin F.M."/>
        </authorList>
    </citation>
    <scope>NUCLEOTIDE SEQUENCE</scope>
    <source>
        <strain evidence="1">KUC20120723A-06</strain>
    </source>
</reference>
<sequence>MDLGVRPRQVEESGLSSPILILPSVLLYALLTSPDVNSLCIMLIWQSTRQEEAISRTITNDSALMDVYPTAVLN</sequence>
<proteinExistence type="predicted"/>
<name>A0ACB8BFD7_9AGAM</name>
<comment type="caution">
    <text evidence="1">The sequence shown here is derived from an EMBL/GenBank/DDBJ whole genome shotgun (WGS) entry which is preliminary data.</text>
</comment>
<accession>A0ACB8BFD7</accession>
<evidence type="ECO:0000313" key="1">
    <source>
        <dbReference type="EMBL" id="KAH7924510.1"/>
    </source>
</evidence>
<protein>
    <submittedName>
        <fullName evidence="1">Uncharacterized protein</fullName>
    </submittedName>
</protein>
<keyword evidence="2" id="KW-1185">Reference proteome</keyword>
<evidence type="ECO:0000313" key="2">
    <source>
        <dbReference type="Proteomes" id="UP000790709"/>
    </source>
</evidence>
<dbReference type="EMBL" id="MU266422">
    <property type="protein sequence ID" value="KAH7924510.1"/>
    <property type="molecule type" value="Genomic_DNA"/>
</dbReference>